<keyword evidence="1" id="KW-0343">GTPase activation</keyword>
<sequence>MYNNESAGPALEEFLDLLGQRVRLKGFTKYRAQLDNKTDSTGTHSLYTTYKDYELMFHVSTMLPHTPNNRQQLLRKRHIGNDIVTIVFQEPGALPFTPKHIRSHFQHVFVIVKVHNPCTDNVCYSVSVSRSKDVPPFGPPIPKSVTFPKSAVFRDFLLAKVINGENAAHKSEKFRAMATRTRQEYLKDLAENFVSTTTIDNAVKFSFITLGAKKKEKVKPRKDAHLLSVGAVTWSVRARDFGQSADVDCLLGISNEFIVLIEEESKNVVFNCSCRDVIGWTSGIMSIKIFYERGECVMLCAHDNCGEDIREMVQRLEVRSLKGCETSEMTLRRNSLGQLGFHVNFEGIVADVEPFGFAWKAGLRQGSRLVEICKVAVATLTHEQMIDLLRTSVSVKVVIIQPHEDGTPRRGFCFSPSRGRSLSPPLPLSPSLALSPSLSLALSLSPSLSPSVSLSLSPSVSLPLSLSPSLPLSLSLSPSVSLSISYSLSSLSPLSLSLSLTLSLSLALCLSLYLFLSPLSLPPPLSLSLSLSSLPLSLSLSLSLSLLPPPPLSLSLSLFVLTWCCCRRNFQQACGVTDTGSQRFSLMIMRGALLINGSSLALFVRQLSFPDCFFF</sequence>
<organism evidence="6 7">
    <name type="scientific">Labrus bergylta</name>
    <name type="common">ballan wrasse</name>
    <dbReference type="NCBI Taxonomy" id="56723"/>
    <lineage>
        <taxon>Eukaryota</taxon>
        <taxon>Metazoa</taxon>
        <taxon>Chordata</taxon>
        <taxon>Craniata</taxon>
        <taxon>Vertebrata</taxon>
        <taxon>Euteleostomi</taxon>
        <taxon>Actinopterygii</taxon>
        <taxon>Neopterygii</taxon>
        <taxon>Teleostei</taxon>
        <taxon>Neoteleostei</taxon>
        <taxon>Acanthomorphata</taxon>
        <taxon>Eupercaria</taxon>
        <taxon>Labriformes</taxon>
        <taxon>Labridae</taxon>
        <taxon>Labrus</taxon>
    </lineage>
</organism>
<evidence type="ECO:0000256" key="3">
    <source>
        <dbReference type="ARBA" id="ARBA00023054"/>
    </source>
</evidence>
<dbReference type="GO" id="GO:0005096">
    <property type="term" value="F:GTPase activator activity"/>
    <property type="evidence" value="ECO:0007669"/>
    <property type="project" value="UniProtKB-KW"/>
</dbReference>
<reference evidence="6" key="2">
    <citation type="submission" date="2025-09" db="UniProtKB">
        <authorList>
            <consortium name="Ensembl"/>
        </authorList>
    </citation>
    <scope>IDENTIFICATION</scope>
</reference>
<evidence type="ECO:0000256" key="2">
    <source>
        <dbReference type="ARBA" id="ARBA00022553"/>
    </source>
</evidence>
<dbReference type="GeneTree" id="ENSGT00940000157388"/>
<dbReference type="PANTHER" id="PTHR15711">
    <property type="entry name" value="RAP GTPASE-ACTIVATING PROTEIN"/>
    <property type="match status" value="1"/>
</dbReference>
<dbReference type="FunFam" id="3.40.50.11210:FF:000002">
    <property type="entry name" value="Signal-induced proliferation-associated 1-like protein 1"/>
    <property type="match status" value="1"/>
</dbReference>
<dbReference type="InterPro" id="IPR050989">
    <property type="entry name" value="Rap1_Ran_GAP"/>
</dbReference>
<evidence type="ECO:0000313" key="6">
    <source>
        <dbReference type="Ensembl" id="ENSLBEP00000002459.1"/>
    </source>
</evidence>
<dbReference type="InterPro" id="IPR001478">
    <property type="entry name" value="PDZ"/>
</dbReference>
<name>A0A3Q3L0T1_9LABR</name>
<dbReference type="SMART" id="SM00228">
    <property type="entry name" value="PDZ"/>
    <property type="match status" value="1"/>
</dbReference>
<evidence type="ECO:0000259" key="4">
    <source>
        <dbReference type="PROSITE" id="PS50085"/>
    </source>
</evidence>
<dbReference type="Gene3D" id="2.30.42.10">
    <property type="match status" value="1"/>
</dbReference>
<dbReference type="Proteomes" id="UP000261660">
    <property type="component" value="Unplaced"/>
</dbReference>
<dbReference type="SUPFAM" id="SSF50156">
    <property type="entry name" value="PDZ domain-like"/>
    <property type="match status" value="1"/>
</dbReference>
<dbReference type="AlphaFoldDB" id="A0A3Q3L0T1"/>
<keyword evidence="2" id="KW-0597">Phosphoprotein</keyword>
<feature type="domain" description="Rap-GAP" evidence="4">
    <location>
        <begin position="1"/>
        <end position="189"/>
    </location>
</feature>
<dbReference type="Pfam" id="PF02145">
    <property type="entry name" value="Rap_GAP"/>
    <property type="match status" value="1"/>
</dbReference>
<dbReference type="GO" id="GO:0005737">
    <property type="term" value="C:cytoplasm"/>
    <property type="evidence" value="ECO:0007669"/>
    <property type="project" value="TreeGrafter"/>
</dbReference>
<dbReference type="Gene3D" id="3.40.50.11210">
    <property type="entry name" value="Rap/Ran-GAP"/>
    <property type="match status" value="1"/>
</dbReference>
<feature type="domain" description="PDZ" evidence="5">
    <location>
        <begin position="328"/>
        <end position="404"/>
    </location>
</feature>
<dbReference type="SUPFAM" id="SSF111347">
    <property type="entry name" value="Rap/Ran-GAP"/>
    <property type="match status" value="1"/>
</dbReference>
<dbReference type="CDD" id="cd06745">
    <property type="entry name" value="PDZ_SIPA1-like"/>
    <property type="match status" value="1"/>
</dbReference>
<evidence type="ECO:0000256" key="1">
    <source>
        <dbReference type="ARBA" id="ARBA00022468"/>
    </source>
</evidence>
<dbReference type="PROSITE" id="PS50106">
    <property type="entry name" value="PDZ"/>
    <property type="match status" value="1"/>
</dbReference>
<dbReference type="InterPro" id="IPR000331">
    <property type="entry name" value="Rap/Ran_GAP_dom"/>
</dbReference>
<dbReference type="PROSITE" id="PS50085">
    <property type="entry name" value="RAPGAP"/>
    <property type="match status" value="1"/>
</dbReference>
<dbReference type="GO" id="GO:0051056">
    <property type="term" value="P:regulation of small GTPase mediated signal transduction"/>
    <property type="evidence" value="ECO:0007669"/>
    <property type="project" value="InterPro"/>
</dbReference>
<reference evidence="6" key="1">
    <citation type="submission" date="2025-08" db="UniProtKB">
        <authorList>
            <consortium name="Ensembl"/>
        </authorList>
    </citation>
    <scope>IDENTIFICATION</scope>
</reference>
<evidence type="ECO:0000313" key="7">
    <source>
        <dbReference type="Proteomes" id="UP000261660"/>
    </source>
</evidence>
<dbReference type="Pfam" id="PF00595">
    <property type="entry name" value="PDZ"/>
    <property type="match status" value="1"/>
</dbReference>
<keyword evidence="7" id="KW-1185">Reference proteome</keyword>
<evidence type="ECO:0000259" key="5">
    <source>
        <dbReference type="PROSITE" id="PS50106"/>
    </source>
</evidence>
<dbReference type="Ensembl" id="ENSLBET00000002594.1">
    <property type="protein sequence ID" value="ENSLBEP00000002459.1"/>
    <property type="gene ID" value="ENSLBEG00000001930.1"/>
</dbReference>
<dbReference type="InterPro" id="IPR036034">
    <property type="entry name" value="PDZ_sf"/>
</dbReference>
<dbReference type="InterPro" id="IPR035974">
    <property type="entry name" value="Rap/Ran-GAP_sf"/>
</dbReference>
<keyword evidence="3" id="KW-0175">Coiled coil</keyword>
<proteinExistence type="predicted"/>
<dbReference type="InParanoid" id="A0A3Q3L0T1"/>
<dbReference type="PANTHER" id="PTHR15711:SF7">
    <property type="entry name" value="SIGNAL-INDUCED PROLIFERATION-ASSOCIATED 1-LIKE PROTEIN 2"/>
    <property type="match status" value="1"/>
</dbReference>
<accession>A0A3Q3L0T1</accession>
<dbReference type="STRING" id="56723.ENSLBEP00000002459"/>
<protein>
    <submittedName>
        <fullName evidence="6">Signal-induced proliferation-associated 1-like protein 2</fullName>
    </submittedName>
</protein>